<proteinExistence type="predicted"/>
<evidence type="ECO:0000313" key="1">
    <source>
        <dbReference type="EMBL" id="KAJ4186437.1"/>
    </source>
</evidence>
<evidence type="ECO:0000313" key="2">
    <source>
        <dbReference type="Proteomes" id="UP001152087"/>
    </source>
</evidence>
<sequence>MKHATASDPLAGIDDIDWASLQHAYGSAEDVPALLNALRFHDKKELDRVYFALSSNILHQGTRYQATSYAVPFLYALLDAKDTPRREDLLYYLVNVALGHPSASVPSGVEITKWRTLVAKTQQPNFAEDERRKQDEYIAAAIDDKDRQRREEECLFSLSPEKMAERKLNGLRAYDAIRAGLDSVYQCLEDDNADLRAVAAFCLGFFPDDKVKAEGELLALLGHEDDVAVRGTALISIALLQAPSPGDLSQTEVARYLKASFNNQDNDEASKWSSAIGLAIVRIYEPETINTILQAVADDNYLSILQRDHCKRFPFAYPDLASLAASVLKVKGSEFPQVAQTTLAQLEGYKGQTTWYLTELLLESAFDGKTLSGTKRFSELTELQQETLRALVRLDQSTWSWGNFVRILRDGGVPSTKEALNAYIDGKELKTKIPS</sequence>
<dbReference type="Proteomes" id="UP001152087">
    <property type="component" value="Unassembled WGS sequence"/>
</dbReference>
<protein>
    <recommendedName>
        <fullName evidence="3">HEAT repeat domain-containing protein</fullName>
    </recommendedName>
</protein>
<dbReference type="Gene3D" id="1.25.10.10">
    <property type="entry name" value="Leucine-rich Repeat Variant"/>
    <property type="match status" value="1"/>
</dbReference>
<evidence type="ECO:0008006" key="3">
    <source>
        <dbReference type="Google" id="ProtNLM"/>
    </source>
</evidence>
<dbReference type="EMBL" id="JAOQAV010000020">
    <property type="protein sequence ID" value="KAJ4186437.1"/>
    <property type="molecule type" value="Genomic_DNA"/>
</dbReference>
<comment type="caution">
    <text evidence="1">The sequence shown here is derived from an EMBL/GenBank/DDBJ whole genome shotgun (WGS) entry which is preliminary data.</text>
</comment>
<dbReference type="InterPro" id="IPR016024">
    <property type="entry name" value="ARM-type_fold"/>
</dbReference>
<dbReference type="InterPro" id="IPR011989">
    <property type="entry name" value="ARM-like"/>
</dbReference>
<accession>A0A9W8R6T2</accession>
<gene>
    <name evidence="1" type="ORF">NW755_007732</name>
</gene>
<dbReference type="AlphaFoldDB" id="A0A9W8R6T2"/>
<reference evidence="1" key="1">
    <citation type="submission" date="2022-09" db="EMBL/GenBank/DDBJ databases">
        <title>Fusarium specimens isolated from Avocado Roots.</title>
        <authorList>
            <person name="Stajich J."/>
            <person name="Roper C."/>
            <person name="Heimlech-Rivalta G."/>
        </authorList>
    </citation>
    <scope>NUCLEOTIDE SEQUENCE</scope>
    <source>
        <strain evidence="1">A02</strain>
    </source>
</reference>
<keyword evidence="2" id="KW-1185">Reference proteome</keyword>
<dbReference type="SUPFAM" id="SSF48371">
    <property type="entry name" value="ARM repeat"/>
    <property type="match status" value="1"/>
</dbReference>
<organism evidence="1 2">
    <name type="scientific">Fusarium falciforme</name>
    <dbReference type="NCBI Taxonomy" id="195108"/>
    <lineage>
        <taxon>Eukaryota</taxon>
        <taxon>Fungi</taxon>
        <taxon>Dikarya</taxon>
        <taxon>Ascomycota</taxon>
        <taxon>Pezizomycotina</taxon>
        <taxon>Sordariomycetes</taxon>
        <taxon>Hypocreomycetidae</taxon>
        <taxon>Hypocreales</taxon>
        <taxon>Nectriaceae</taxon>
        <taxon>Fusarium</taxon>
        <taxon>Fusarium solani species complex</taxon>
    </lineage>
</organism>
<name>A0A9W8R6T2_9HYPO</name>